<dbReference type="OrthoDB" id="18376at2157"/>
<dbReference type="InterPro" id="IPR007484">
    <property type="entry name" value="Peptidase_M28"/>
</dbReference>
<proteinExistence type="predicted"/>
<dbReference type="HOGENOM" id="CLU_035477_0_0_2"/>
<dbReference type="InParanoid" id="I3TGB3"/>
<dbReference type="Pfam" id="PF04389">
    <property type="entry name" value="Peptidase_M28"/>
    <property type="match status" value="1"/>
</dbReference>
<evidence type="ECO:0000313" key="3">
    <source>
        <dbReference type="Proteomes" id="UP000005270"/>
    </source>
</evidence>
<gene>
    <name evidence="2" type="ordered locus">TCELL_1379</name>
</gene>
<reference evidence="2 3" key="1">
    <citation type="journal article" date="2012" name="J. Bacteriol.">
        <title>Complete genome sequence of the hyperthermophilic cellulolytic Crenarchaeon 'Thermogladius cellulolyticus' 1633.</title>
        <authorList>
            <person name="Mardanov A.V."/>
            <person name="Kochetkova T.V."/>
            <person name="Beletsky A.V."/>
            <person name="Bonch-Osmolovskaya E.A."/>
            <person name="Ravin N.V."/>
            <person name="Skryabin K.G."/>
        </authorList>
    </citation>
    <scope>NUCLEOTIDE SEQUENCE [LARGE SCALE GENOMIC DNA]</scope>
    <source>
        <strain evidence="3">DSM 22663 / VKM B-2946 / 1633</strain>
    </source>
</reference>
<accession>I3TGB3</accession>
<protein>
    <submittedName>
        <fullName evidence="2">Aminopeptidases-like protein</fullName>
    </submittedName>
</protein>
<organism evidence="2 3">
    <name type="scientific">Thermogladius calderae (strain DSM 22663 / VKM B-2946 / 1633)</name>
    <dbReference type="NCBI Taxonomy" id="1184251"/>
    <lineage>
        <taxon>Archaea</taxon>
        <taxon>Thermoproteota</taxon>
        <taxon>Thermoprotei</taxon>
        <taxon>Desulfurococcales</taxon>
        <taxon>Desulfurococcaceae</taxon>
        <taxon>Thermogladius</taxon>
    </lineage>
</organism>
<evidence type="ECO:0000259" key="1">
    <source>
        <dbReference type="Pfam" id="PF04389"/>
    </source>
</evidence>
<dbReference type="eggNOG" id="arCOG02959">
    <property type="taxonomic scope" value="Archaea"/>
</dbReference>
<keyword evidence="2" id="KW-0378">Hydrolase</keyword>
<keyword evidence="2" id="KW-0645">Protease</keyword>
<keyword evidence="3" id="KW-1185">Reference proteome</keyword>
<dbReference type="KEGG" id="thg:TCELL_1379"/>
<dbReference type="GO" id="GO:0004177">
    <property type="term" value="F:aminopeptidase activity"/>
    <property type="evidence" value="ECO:0007669"/>
    <property type="project" value="UniProtKB-KW"/>
</dbReference>
<feature type="domain" description="Peptidase M28" evidence="1">
    <location>
        <begin position="298"/>
        <end position="411"/>
    </location>
</feature>
<sequence length="545" mass="59822">MEKVSCTNLKEQVLKLQKEVPRTLGIDIVNVLSSYSRITGSTGLVKAVEGLKEGLENAGLPAKVYKVENNARRGFIETPTGWDPLEAELVIRIGEKVLGRFNLLEHPTLLSAHSPGGEGCGRLVVCERECSGEVVLTDLNPYDAYLSVDAKLILHYDKNRFHEAVPYTGLFLKASEVKQGKVVMNIPYRLATDLISRLLVNPSLEVEVCWKARVRFHTAGLPVLVSCGGRPTTLIVSHVCHPKPGAHDNASGSAANFLAAFAKGNLRDPSLGGVCHVWVPEYTGTVFLKDILGELPEHVVNLDMVGSKQSVTGSVLSVVNPPLFMPGRVASAMYVSARSVLDAVESFEGVHQPSIRYDISPYSAGSDHDVFITWGVDSGMLNEWPSKYYHTDMDTPDTISPSQLSNTAVIALLTSYVLSDPGLSERANKAYREYLAGWYSVKSTLTGVEAPSLGDLNSGYRRPTGLESPVSMRFIYKTLGRDTFYKLRKIKGAYSYLTVYAPVAESIGLKDHLSRYIREGLVEWSKEEAETLAKVWEELKAVVGW</sequence>
<dbReference type="Proteomes" id="UP000005270">
    <property type="component" value="Chromosome"/>
</dbReference>
<evidence type="ECO:0000313" key="2">
    <source>
        <dbReference type="EMBL" id="AFK51801.1"/>
    </source>
</evidence>
<dbReference type="STRING" id="1184251.TCELL_1379"/>
<dbReference type="Gene3D" id="3.40.630.10">
    <property type="entry name" value="Zn peptidases"/>
    <property type="match status" value="1"/>
</dbReference>
<dbReference type="AlphaFoldDB" id="I3TGB3"/>
<dbReference type="RefSeq" id="WP_014738051.1">
    <property type="nucleotide sequence ID" value="NC_017954.1"/>
</dbReference>
<dbReference type="GeneID" id="13013703"/>
<dbReference type="EMBL" id="CP003531">
    <property type="protein sequence ID" value="AFK51801.1"/>
    <property type="molecule type" value="Genomic_DNA"/>
</dbReference>
<keyword evidence="2" id="KW-0031">Aminopeptidase</keyword>
<dbReference type="SUPFAM" id="SSF53187">
    <property type="entry name" value="Zn-dependent exopeptidases"/>
    <property type="match status" value="1"/>
</dbReference>
<name>I3TGB3_THEC1</name>